<dbReference type="InterPro" id="IPR015919">
    <property type="entry name" value="Cadherin-like_sf"/>
</dbReference>
<dbReference type="EMBL" id="UZAN01050814">
    <property type="protein sequence ID" value="VDP88485.1"/>
    <property type="molecule type" value="Genomic_DNA"/>
</dbReference>
<evidence type="ECO:0000256" key="5">
    <source>
        <dbReference type="ARBA" id="ARBA00022989"/>
    </source>
</evidence>
<dbReference type="InterPro" id="IPR002126">
    <property type="entry name" value="Cadherin-like_dom"/>
</dbReference>
<evidence type="ECO:0000313" key="13">
    <source>
        <dbReference type="WBParaSite" id="ECPE_0001146201-mRNA-1"/>
    </source>
</evidence>
<dbReference type="Proteomes" id="UP000272942">
    <property type="component" value="Unassembled WGS sequence"/>
</dbReference>
<keyword evidence="4 8" id="KW-0106">Calcium</keyword>
<keyword evidence="12" id="KW-1185">Reference proteome</keyword>
<keyword evidence="7" id="KW-0325">Glycoprotein</keyword>
<dbReference type="Gene3D" id="2.60.40.60">
    <property type="entry name" value="Cadherins"/>
    <property type="match status" value="2"/>
</dbReference>
<reference evidence="11 12" key="2">
    <citation type="submission" date="2018-11" db="EMBL/GenBank/DDBJ databases">
        <authorList>
            <consortium name="Pathogen Informatics"/>
        </authorList>
    </citation>
    <scope>NUCLEOTIDE SEQUENCE [LARGE SCALE GENOMIC DNA]</scope>
    <source>
        <strain evidence="11 12">Egypt</strain>
    </source>
</reference>
<feature type="region of interest" description="Disordered" evidence="9">
    <location>
        <begin position="101"/>
        <end position="121"/>
    </location>
</feature>
<name>A0A183AWU2_9TREM</name>
<comment type="subcellular location">
    <subcellularLocation>
        <location evidence="1">Membrane</location>
        <topology evidence="1">Single-pass membrane protein</topology>
    </subcellularLocation>
</comment>
<feature type="compositionally biased region" description="Basic and acidic residues" evidence="9">
    <location>
        <begin position="108"/>
        <end position="121"/>
    </location>
</feature>
<dbReference type="PANTHER" id="PTHR24028:SF146">
    <property type="entry name" value="CADHERIN 96CB, ISOFORM D-RELATED"/>
    <property type="match status" value="1"/>
</dbReference>
<dbReference type="AlphaFoldDB" id="A0A183AWU2"/>
<dbReference type="CDD" id="cd11304">
    <property type="entry name" value="Cadherin_repeat"/>
    <property type="match status" value="2"/>
</dbReference>
<evidence type="ECO:0000256" key="7">
    <source>
        <dbReference type="ARBA" id="ARBA00023180"/>
    </source>
</evidence>
<dbReference type="PROSITE" id="PS00232">
    <property type="entry name" value="CADHERIN_1"/>
    <property type="match status" value="1"/>
</dbReference>
<dbReference type="WBParaSite" id="ECPE_0001146201-mRNA-1">
    <property type="protein sequence ID" value="ECPE_0001146201-mRNA-1"/>
    <property type="gene ID" value="ECPE_0001146201"/>
</dbReference>
<sequence>MDFGQPSLTSRFTIRVHVADVNDNAPGFTQANYQLSVEENRPIDTVLERFTATDLDSGRNAEIEYFLDNAGMEYFRIDPKDGTLYTKTSFDREIRQKTIPLAGSESALPKENKQAVHNSIE</sequence>
<feature type="domain" description="Cadherin" evidence="10">
    <location>
        <begin position="29"/>
        <end position="101"/>
    </location>
</feature>
<dbReference type="OrthoDB" id="6233321at2759"/>
<dbReference type="Pfam" id="PF00028">
    <property type="entry name" value="Cadherin"/>
    <property type="match status" value="1"/>
</dbReference>
<dbReference type="GO" id="GO:0007156">
    <property type="term" value="P:homophilic cell adhesion via plasma membrane adhesion molecules"/>
    <property type="evidence" value="ECO:0007669"/>
    <property type="project" value="InterPro"/>
</dbReference>
<evidence type="ECO:0000256" key="4">
    <source>
        <dbReference type="ARBA" id="ARBA00022837"/>
    </source>
</evidence>
<evidence type="ECO:0000256" key="1">
    <source>
        <dbReference type="ARBA" id="ARBA00004167"/>
    </source>
</evidence>
<evidence type="ECO:0000313" key="12">
    <source>
        <dbReference type="Proteomes" id="UP000272942"/>
    </source>
</evidence>
<dbReference type="PANTHER" id="PTHR24028">
    <property type="entry name" value="CADHERIN-87A"/>
    <property type="match status" value="1"/>
</dbReference>
<protein>
    <submittedName>
        <fullName evidence="13">CA domain-containing protein</fullName>
    </submittedName>
</protein>
<dbReference type="InterPro" id="IPR020894">
    <property type="entry name" value="Cadherin_CS"/>
</dbReference>
<evidence type="ECO:0000256" key="8">
    <source>
        <dbReference type="PROSITE-ProRule" id="PRU00043"/>
    </source>
</evidence>
<proteinExistence type="predicted"/>
<dbReference type="GO" id="GO:0005509">
    <property type="term" value="F:calcium ion binding"/>
    <property type="evidence" value="ECO:0007669"/>
    <property type="project" value="UniProtKB-UniRule"/>
</dbReference>
<evidence type="ECO:0000313" key="11">
    <source>
        <dbReference type="EMBL" id="VDP88485.1"/>
    </source>
</evidence>
<dbReference type="PROSITE" id="PS50268">
    <property type="entry name" value="CADHERIN_2"/>
    <property type="match status" value="2"/>
</dbReference>
<dbReference type="GO" id="GO:0005886">
    <property type="term" value="C:plasma membrane"/>
    <property type="evidence" value="ECO:0007669"/>
    <property type="project" value="InterPro"/>
</dbReference>
<evidence type="ECO:0000256" key="9">
    <source>
        <dbReference type="SAM" id="MobiDB-lite"/>
    </source>
</evidence>
<evidence type="ECO:0000259" key="10">
    <source>
        <dbReference type="PROSITE" id="PS50268"/>
    </source>
</evidence>
<accession>A0A183AWU2</accession>
<dbReference type="SUPFAM" id="SSF49313">
    <property type="entry name" value="Cadherin-like"/>
    <property type="match status" value="1"/>
</dbReference>
<evidence type="ECO:0000256" key="2">
    <source>
        <dbReference type="ARBA" id="ARBA00022692"/>
    </source>
</evidence>
<reference evidence="13" key="1">
    <citation type="submission" date="2016-06" db="UniProtKB">
        <authorList>
            <consortium name="WormBaseParasite"/>
        </authorList>
    </citation>
    <scope>IDENTIFICATION</scope>
</reference>
<organism evidence="13">
    <name type="scientific">Echinostoma caproni</name>
    <dbReference type="NCBI Taxonomy" id="27848"/>
    <lineage>
        <taxon>Eukaryota</taxon>
        <taxon>Metazoa</taxon>
        <taxon>Spiralia</taxon>
        <taxon>Lophotrochozoa</taxon>
        <taxon>Platyhelminthes</taxon>
        <taxon>Trematoda</taxon>
        <taxon>Digenea</taxon>
        <taxon>Plagiorchiida</taxon>
        <taxon>Echinostomata</taxon>
        <taxon>Echinostomatoidea</taxon>
        <taxon>Echinostomatidae</taxon>
        <taxon>Echinostoma</taxon>
    </lineage>
</organism>
<gene>
    <name evidence="11" type="ORF">ECPE_LOCUS11428</name>
</gene>
<keyword evidence="6" id="KW-0472">Membrane</keyword>
<keyword evidence="5" id="KW-1133">Transmembrane helix</keyword>
<evidence type="ECO:0000256" key="6">
    <source>
        <dbReference type="ARBA" id="ARBA00023136"/>
    </source>
</evidence>
<feature type="domain" description="Cadherin" evidence="10">
    <location>
        <begin position="2"/>
        <end position="28"/>
    </location>
</feature>
<evidence type="ECO:0000256" key="3">
    <source>
        <dbReference type="ARBA" id="ARBA00022737"/>
    </source>
</evidence>
<keyword evidence="3" id="KW-0677">Repeat</keyword>
<dbReference type="PRINTS" id="PR00205">
    <property type="entry name" value="CADHERIN"/>
</dbReference>
<keyword evidence="2" id="KW-0812">Transmembrane</keyword>
<dbReference type="InterPro" id="IPR050174">
    <property type="entry name" value="Protocadherin/Cadherin-CA"/>
</dbReference>